<dbReference type="EMBL" id="JAEPLE010000001">
    <property type="protein sequence ID" value="MBO6987526.1"/>
    <property type="molecule type" value="Genomic_DNA"/>
</dbReference>
<feature type="transmembrane region" description="Helical" evidence="1">
    <location>
        <begin position="85"/>
        <end position="109"/>
    </location>
</feature>
<proteinExistence type="predicted"/>
<feature type="domain" description="Glycosyl transferase family 1" evidence="2">
    <location>
        <begin position="186"/>
        <end position="350"/>
    </location>
</feature>
<reference evidence="4" key="1">
    <citation type="journal article" date="2021" name="Front. Mar. Sci.">
        <title>Genomes of Diverse Isolates of Prochlorococcus High-Light-Adapted Clade II in the Western Pacific Ocean.</title>
        <authorList>
            <person name="Yan W."/>
            <person name="Feng X."/>
            <person name="Zhang W."/>
            <person name="Nawaz M.Z."/>
            <person name="Luo T."/>
            <person name="Zhang R."/>
            <person name="Jiao N."/>
        </authorList>
    </citation>
    <scope>NUCLEOTIDE SEQUENCE</scope>
    <source>
        <strain evidence="4">XMU1424</strain>
    </source>
</reference>
<evidence type="ECO:0000313" key="4">
    <source>
        <dbReference type="EMBL" id="MBO6987526.1"/>
    </source>
</evidence>
<dbReference type="PANTHER" id="PTHR12526:SF638">
    <property type="entry name" value="SPORE COAT PROTEIN SA"/>
    <property type="match status" value="1"/>
</dbReference>
<evidence type="ECO:0000256" key="1">
    <source>
        <dbReference type="SAM" id="Phobius"/>
    </source>
</evidence>
<evidence type="ECO:0000259" key="2">
    <source>
        <dbReference type="Pfam" id="PF00534"/>
    </source>
</evidence>
<dbReference type="InterPro" id="IPR028098">
    <property type="entry name" value="Glyco_trans_4-like_N"/>
</dbReference>
<feature type="transmembrane region" description="Helical" evidence="1">
    <location>
        <begin position="129"/>
        <end position="152"/>
    </location>
</feature>
<comment type="caution">
    <text evidence="4">The sequence shown here is derived from an EMBL/GenBank/DDBJ whole genome shotgun (WGS) entry which is preliminary data.</text>
</comment>
<accession>A0A9D9BVC4</accession>
<dbReference type="Gene3D" id="3.40.50.2000">
    <property type="entry name" value="Glycogen Phosphorylase B"/>
    <property type="match status" value="2"/>
</dbReference>
<dbReference type="SUPFAM" id="SSF53756">
    <property type="entry name" value="UDP-Glycosyltransferase/glycogen phosphorylase"/>
    <property type="match status" value="1"/>
</dbReference>
<dbReference type="AlphaFoldDB" id="A0A9D9BVC4"/>
<dbReference type="PANTHER" id="PTHR12526">
    <property type="entry name" value="GLYCOSYLTRANSFERASE"/>
    <property type="match status" value="1"/>
</dbReference>
<keyword evidence="1" id="KW-1133">Transmembrane helix</keyword>
<gene>
    <name evidence="4" type="ORF">JJ833_01535</name>
</gene>
<dbReference type="InterPro" id="IPR001296">
    <property type="entry name" value="Glyco_trans_1"/>
</dbReference>
<dbReference type="Pfam" id="PF00534">
    <property type="entry name" value="Glycos_transf_1"/>
    <property type="match status" value="1"/>
</dbReference>
<dbReference type="CDD" id="cd03808">
    <property type="entry name" value="GT4_CapM-like"/>
    <property type="match status" value="1"/>
</dbReference>
<evidence type="ECO:0000259" key="3">
    <source>
        <dbReference type="Pfam" id="PF13477"/>
    </source>
</evidence>
<sequence>MKKKILFIAGNARSLIANRKDLIFEILKRNYEVSAAVPKEDMLSEVKDLKIKIIPFYLSRLSNNPIKNILTIYYLYKIIREEKPYIIYSYTIKPVVLGTLAGFLANVPFRYSMITGLGYTFSDRKNIKALIIRFISSLLYKLGISLSTKIFFQNNDDLKFFIKNKILLNPKKGIRVMGSGVNLDKFPPLPLPTDQLNFLFVGRLIKEKGVNEFYKAAKNILENYPNVKFTIVGGYNPNLPDSIEKSLLNKIQNTEGIKYVGHVKDIKPFLLKSSVFVLPSYYREGVPRASLEAMASSRPLITCNTVGCKDTVVDGFNGYLIPARNHKRLEEAMEIFIKNNDLIKSMGKNSLSFVKENFNSVDVNIMIMKNMDIKIDN</sequence>
<name>A0A9D9BVC4_PROMR</name>
<organism evidence="4">
    <name type="scientific">Prochlorococcus marinus XMU1424</name>
    <dbReference type="NCBI Taxonomy" id="2774497"/>
    <lineage>
        <taxon>Bacteria</taxon>
        <taxon>Bacillati</taxon>
        <taxon>Cyanobacteriota</taxon>
        <taxon>Cyanophyceae</taxon>
        <taxon>Synechococcales</taxon>
        <taxon>Prochlorococcaceae</taxon>
        <taxon>Prochlorococcus</taxon>
    </lineage>
</organism>
<keyword evidence="1" id="KW-0812">Transmembrane</keyword>
<keyword evidence="1" id="KW-0472">Membrane</keyword>
<feature type="domain" description="Glycosyltransferase subfamily 4-like N-terminal" evidence="3">
    <location>
        <begin position="4"/>
        <end position="154"/>
    </location>
</feature>
<dbReference type="GO" id="GO:0016757">
    <property type="term" value="F:glycosyltransferase activity"/>
    <property type="evidence" value="ECO:0007669"/>
    <property type="project" value="InterPro"/>
</dbReference>
<dbReference type="Pfam" id="PF13477">
    <property type="entry name" value="Glyco_trans_4_2"/>
    <property type="match status" value="1"/>
</dbReference>
<protein>
    <submittedName>
        <fullName evidence="4">Glycosyltransferase family 4 protein</fullName>
    </submittedName>
</protein>